<gene>
    <name evidence="1" type="ORF">S12H4_60445</name>
</gene>
<accession>X1VWA6</accession>
<evidence type="ECO:0000313" key="1">
    <source>
        <dbReference type="EMBL" id="GAJ22706.1"/>
    </source>
</evidence>
<reference evidence="1" key="1">
    <citation type="journal article" date="2014" name="Front. Microbiol.">
        <title>High frequency of phylogenetically diverse reductive dehalogenase-homologous genes in deep subseafloor sedimentary metagenomes.</title>
        <authorList>
            <person name="Kawai M."/>
            <person name="Futagami T."/>
            <person name="Toyoda A."/>
            <person name="Takaki Y."/>
            <person name="Nishi S."/>
            <person name="Hori S."/>
            <person name="Arai W."/>
            <person name="Tsubouchi T."/>
            <person name="Morono Y."/>
            <person name="Uchiyama I."/>
            <person name="Ito T."/>
            <person name="Fujiyama A."/>
            <person name="Inagaki F."/>
            <person name="Takami H."/>
        </authorList>
    </citation>
    <scope>NUCLEOTIDE SEQUENCE</scope>
    <source>
        <strain evidence="1">Expedition CK06-06</strain>
    </source>
</reference>
<name>X1VWA6_9ZZZZ</name>
<organism evidence="1">
    <name type="scientific">marine sediment metagenome</name>
    <dbReference type="NCBI Taxonomy" id="412755"/>
    <lineage>
        <taxon>unclassified sequences</taxon>
        <taxon>metagenomes</taxon>
        <taxon>ecological metagenomes</taxon>
    </lineage>
</organism>
<dbReference type="EMBL" id="BARW01039786">
    <property type="protein sequence ID" value="GAJ22706.1"/>
    <property type="molecule type" value="Genomic_DNA"/>
</dbReference>
<sequence length="51" mass="5715">MLLVVIIGEDQLPQAVSLEAELNSHYSRPKYRIITLCGKLEMELAQLDNSA</sequence>
<dbReference type="AlphaFoldDB" id="X1VWA6"/>
<comment type="caution">
    <text evidence="1">The sequence shown here is derived from an EMBL/GenBank/DDBJ whole genome shotgun (WGS) entry which is preliminary data.</text>
</comment>
<proteinExistence type="predicted"/>
<protein>
    <submittedName>
        <fullName evidence="1">Uncharacterized protein</fullName>
    </submittedName>
</protein>
<feature type="non-terminal residue" evidence="1">
    <location>
        <position position="51"/>
    </location>
</feature>